<evidence type="ECO:0000313" key="3">
    <source>
        <dbReference type="EMBL" id="UTJ05219.1"/>
    </source>
</evidence>
<organism evidence="3 4">
    <name type="scientific">Arcobacter roscoffensis</name>
    <dbReference type="NCBI Taxonomy" id="2961520"/>
    <lineage>
        <taxon>Bacteria</taxon>
        <taxon>Pseudomonadati</taxon>
        <taxon>Campylobacterota</taxon>
        <taxon>Epsilonproteobacteria</taxon>
        <taxon>Campylobacterales</taxon>
        <taxon>Arcobacteraceae</taxon>
        <taxon>Arcobacter</taxon>
    </lineage>
</organism>
<feature type="region of interest" description="Disordered" evidence="1">
    <location>
        <begin position="1"/>
        <end position="27"/>
    </location>
</feature>
<dbReference type="SUPFAM" id="SSF64518">
    <property type="entry name" value="Phase 1 flagellin"/>
    <property type="match status" value="1"/>
</dbReference>
<keyword evidence="4" id="KW-1185">Reference proteome</keyword>
<feature type="compositionally biased region" description="Polar residues" evidence="1">
    <location>
        <begin position="16"/>
        <end position="26"/>
    </location>
</feature>
<dbReference type="RefSeq" id="WP_254575400.1">
    <property type="nucleotide sequence ID" value="NZ_CP100595.1"/>
</dbReference>
<keyword evidence="3" id="KW-0282">Flagellum</keyword>
<dbReference type="Pfam" id="PF00669">
    <property type="entry name" value="Flagellin_N"/>
    <property type="match status" value="1"/>
</dbReference>
<keyword evidence="3" id="KW-0969">Cilium</keyword>
<name>A0ABY5DZ36_9BACT</name>
<evidence type="ECO:0000313" key="4">
    <source>
        <dbReference type="Proteomes" id="UP001060012"/>
    </source>
</evidence>
<proteinExistence type="predicted"/>
<sequence length="269" mass="30395">MEVNNINNNISTLNNAPLSPQTGRTQQSEKIENVENASLVLSVNQYNQKRDELSLNIQSINEGLAITKISENSLEKQQDFLSNIQDKLQKVENGEFEARDKNDIKQDINEDLKNFNQLAYETKFNNQTLLSKESTDENTTIEINTSNNNFSIERPNTPQLANDIFGELNEANLNSLPDLQRVSKQVEEASRQLQAVTSEFTEFGNKLESSAKENIVEQQNLYNQNKSNQLRDFGKESTDFNKTNVNANAGYLAASQANIVQEQSVRLLS</sequence>
<keyword evidence="3" id="KW-0966">Cell projection</keyword>
<dbReference type="EMBL" id="CP100595">
    <property type="protein sequence ID" value="UTJ05219.1"/>
    <property type="molecule type" value="Genomic_DNA"/>
</dbReference>
<evidence type="ECO:0000259" key="2">
    <source>
        <dbReference type="Pfam" id="PF00669"/>
    </source>
</evidence>
<evidence type="ECO:0000256" key="1">
    <source>
        <dbReference type="SAM" id="MobiDB-lite"/>
    </source>
</evidence>
<accession>A0ABY5DZ36</accession>
<protein>
    <submittedName>
        <fullName evidence="3">Flagellin</fullName>
    </submittedName>
</protein>
<dbReference type="Gene3D" id="1.20.1330.10">
    <property type="entry name" value="f41 fragment of flagellin, N-terminal domain"/>
    <property type="match status" value="1"/>
</dbReference>
<feature type="compositionally biased region" description="Low complexity" evidence="1">
    <location>
        <begin position="1"/>
        <end position="15"/>
    </location>
</feature>
<feature type="domain" description="Flagellin N-terminal" evidence="2">
    <location>
        <begin position="35"/>
        <end position="134"/>
    </location>
</feature>
<reference evidence="3" key="1">
    <citation type="submission" date="2022-07" db="EMBL/GenBank/DDBJ databases">
        <title>Arcobacter roscoffensis sp. nov., a marine bacterium isolated from coastal seawater collected from Roscoff, France.</title>
        <authorList>
            <person name="Pascual J."/>
            <person name="Lepeaux C."/>
            <person name="Methner A."/>
            <person name="Overmann J."/>
        </authorList>
    </citation>
    <scope>NUCLEOTIDE SEQUENCE</scope>
    <source>
        <strain evidence="3">ARW1-2F2</strain>
    </source>
</reference>
<dbReference type="Proteomes" id="UP001060012">
    <property type="component" value="Chromosome"/>
</dbReference>
<dbReference type="InterPro" id="IPR001029">
    <property type="entry name" value="Flagellin_N"/>
</dbReference>
<gene>
    <name evidence="3" type="ORF">NJU99_08030</name>
</gene>